<dbReference type="Proteomes" id="UP001430990">
    <property type="component" value="Chromosome"/>
</dbReference>
<dbReference type="EMBL" id="CP088100">
    <property type="protein sequence ID" value="UFW91075.1"/>
    <property type="molecule type" value="Genomic_DNA"/>
</dbReference>
<dbReference type="RefSeq" id="WP_231145118.1">
    <property type="nucleotide sequence ID" value="NZ_CP088100.1"/>
</dbReference>
<evidence type="ECO:0000313" key="1">
    <source>
        <dbReference type="EMBL" id="UFW91075.1"/>
    </source>
</evidence>
<evidence type="ECO:0000313" key="2">
    <source>
        <dbReference type="Proteomes" id="UP001430990"/>
    </source>
</evidence>
<organism evidence="1 2">
    <name type="scientific">Bradyrhizobium barranii</name>
    <dbReference type="NCBI Taxonomy" id="2992140"/>
    <lineage>
        <taxon>Bacteria</taxon>
        <taxon>Pseudomonadati</taxon>
        <taxon>Pseudomonadota</taxon>
        <taxon>Alphaproteobacteria</taxon>
        <taxon>Hyphomicrobiales</taxon>
        <taxon>Nitrobacteraceae</taxon>
        <taxon>Bradyrhizobium</taxon>
    </lineage>
</organism>
<name>A0ABY3QYH8_9BRAD</name>
<sequence length="113" mass="13177">MSGDHELILRRTVIADERRDDDFTVYWDEISIGRIVRQPGIPAHHPDWAWSLIFEGTPQQAWMRGLAPDLDEAKQRFKLAWSAVRPTLTDDDIAGARQAEIYHAQQRARRSRR</sequence>
<accession>A0ABY3QYH8</accession>
<keyword evidence="2" id="KW-1185">Reference proteome</keyword>
<proteinExistence type="predicted"/>
<gene>
    <name evidence="1" type="ORF">BjapCC829_22060</name>
</gene>
<protein>
    <submittedName>
        <fullName evidence="1">Uncharacterized protein</fullName>
    </submittedName>
</protein>
<reference evidence="1" key="1">
    <citation type="submission" date="2021-11" db="EMBL/GenBank/DDBJ databases">
        <title>Australian commercial rhizobial inoculants.</title>
        <authorList>
            <person name="Kohlmeier M.G."/>
            <person name="O'Hara G.W."/>
            <person name="Colombi E."/>
            <person name="Ramsay J.P."/>
            <person name="Terpolilli J."/>
        </authorList>
    </citation>
    <scope>NUCLEOTIDE SEQUENCE</scope>
    <source>
        <strain evidence="1">CC829</strain>
    </source>
</reference>